<reference evidence="1" key="1">
    <citation type="journal article" date="2021" name="Proc. Natl. Acad. Sci. U.S.A.">
        <title>A Catalog of Tens of Thousands of Viruses from Human Metagenomes Reveals Hidden Associations with Chronic Diseases.</title>
        <authorList>
            <person name="Tisza M.J."/>
            <person name="Buck C.B."/>
        </authorList>
    </citation>
    <scope>NUCLEOTIDE SEQUENCE</scope>
    <source>
        <strain evidence="1">CtRcp9</strain>
    </source>
</reference>
<sequence>MAEKLVTKNDLLNKLRAYRITPDDDNILYKQKIKNALLSNPCLLYALNETELESELFDKNGNINWEWNKETKEYEPLGEWDRYFGENSNIRSSLFIPDTQTEVKHYLCYQVGFDELPRYSPMYKYTEITFTIFVHGGDRVDKLTGLQRHDLIASIIRERFNWSSIFGLQTKLVSSKESTIDSNYVVRTLVFQIYDSNSIVCTPYKEDSYIRNNDYWQ</sequence>
<protein>
    <submittedName>
        <fullName evidence="1">Uncharacterized protein</fullName>
    </submittedName>
</protein>
<proteinExistence type="predicted"/>
<accession>A0A8S5PLW5</accession>
<evidence type="ECO:0000313" key="1">
    <source>
        <dbReference type="EMBL" id="DAE07459.1"/>
    </source>
</evidence>
<name>A0A8S5PLW5_9CAUD</name>
<dbReference type="EMBL" id="BK015450">
    <property type="protein sequence ID" value="DAE07459.1"/>
    <property type="molecule type" value="Genomic_DNA"/>
</dbReference>
<organism evidence="1">
    <name type="scientific">Siphoviridae sp. ctRcp9</name>
    <dbReference type="NCBI Taxonomy" id="2825504"/>
    <lineage>
        <taxon>Viruses</taxon>
        <taxon>Duplodnaviria</taxon>
        <taxon>Heunggongvirae</taxon>
        <taxon>Uroviricota</taxon>
        <taxon>Caudoviricetes</taxon>
    </lineage>
</organism>